<dbReference type="InterPro" id="IPR000515">
    <property type="entry name" value="MetI-like"/>
</dbReference>
<feature type="transmembrane region" description="Helical" evidence="8">
    <location>
        <begin position="235"/>
        <end position="256"/>
    </location>
</feature>
<feature type="domain" description="ABC transmembrane type-1" evidence="9">
    <location>
        <begin position="65"/>
        <end position="256"/>
    </location>
</feature>
<dbReference type="GO" id="GO:0055085">
    <property type="term" value="P:transmembrane transport"/>
    <property type="evidence" value="ECO:0007669"/>
    <property type="project" value="InterPro"/>
</dbReference>
<organism evidence="10 11">
    <name type="scientific">Thorsellia anophelis DSM 18579</name>
    <dbReference type="NCBI Taxonomy" id="1123402"/>
    <lineage>
        <taxon>Bacteria</taxon>
        <taxon>Pseudomonadati</taxon>
        <taxon>Pseudomonadota</taxon>
        <taxon>Gammaproteobacteria</taxon>
        <taxon>Enterobacterales</taxon>
        <taxon>Thorselliaceae</taxon>
        <taxon>Thorsellia</taxon>
    </lineage>
</organism>
<dbReference type="PANTHER" id="PTHR43744">
    <property type="entry name" value="ABC TRANSPORTER PERMEASE PROTEIN MG189-RELATED-RELATED"/>
    <property type="match status" value="1"/>
</dbReference>
<evidence type="ECO:0000256" key="8">
    <source>
        <dbReference type="RuleBase" id="RU363032"/>
    </source>
</evidence>
<evidence type="ECO:0000256" key="6">
    <source>
        <dbReference type="ARBA" id="ARBA00022989"/>
    </source>
</evidence>
<evidence type="ECO:0000256" key="1">
    <source>
        <dbReference type="ARBA" id="ARBA00004429"/>
    </source>
</evidence>
<dbReference type="Pfam" id="PF00528">
    <property type="entry name" value="BPD_transp_1"/>
    <property type="match status" value="1"/>
</dbReference>
<accession>A0A1H9YNR9</accession>
<comment type="similarity">
    <text evidence="8">Belongs to the binding-protein-dependent transport system permease family.</text>
</comment>
<evidence type="ECO:0000313" key="11">
    <source>
        <dbReference type="Proteomes" id="UP000242642"/>
    </source>
</evidence>
<evidence type="ECO:0000256" key="5">
    <source>
        <dbReference type="ARBA" id="ARBA00022692"/>
    </source>
</evidence>
<gene>
    <name evidence="10" type="ORF">SAMN02583745_00274</name>
</gene>
<keyword evidence="4" id="KW-0997">Cell inner membrane</keyword>
<evidence type="ECO:0000259" key="9">
    <source>
        <dbReference type="PROSITE" id="PS50928"/>
    </source>
</evidence>
<comment type="subcellular location">
    <subcellularLocation>
        <location evidence="1">Cell inner membrane</location>
        <topology evidence="1">Multi-pass membrane protein</topology>
    </subcellularLocation>
    <subcellularLocation>
        <location evidence="8">Cell membrane</location>
        <topology evidence="8">Multi-pass membrane protein</topology>
    </subcellularLocation>
</comment>
<dbReference type="AlphaFoldDB" id="A0A1H9YNR9"/>
<keyword evidence="3" id="KW-1003">Cell membrane</keyword>
<name>A0A1H9YNR9_9GAMM</name>
<evidence type="ECO:0000313" key="10">
    <source>
        <dbReference type="EMBL" id="SES70718.1"/>
    </source>
</evidence>
<dbReference type="SUPFAM" id="SSF161098">
    <property type="entry name" value="MetI-like"/>
    <property type="match status" value="1"/>
</dbReference>
<dbReference type="PROSITE" id="PS50928">
    <property type="entry name" value="ABC_TM1"/>
    <property type="match status" value="1"/>
</dbReference>
<keyword evidence="5 8" id="KW-0812">Transmembrane</keyword>
<dbReference type="InterPro" id="IPR035906">
    <property type="entry name" value="MetI-like_sf"/>
</dbReference>
<dbReference type="Gene3D" id="1.10.3720.10">
    <property type="entry name" value="MetI-like"/>
    <property type="match status" value="1"/>
</dbReference>
<dbReference type="GO" id="GO:0005886">
    <property type="term" value="C:plasma membrane"/>
    <property type="evidence" value="ECO:0007669"/>
    <property type="project" value="UniProtKB-SubCell"/>
</dbReference>
<dbReference type="EMBL" id="FOHV01000002">
    <property type="protein sequence ID" value="SES70718.1"/>
    <property type="molecule type" value="Genomic_DNA"/>
</dbReference>
<evidence type="ECO:0000256" key="2">
    <source>
        <dbReference type="ARBA" id="ARBA00022448"/>
    </source>
</evidence>
<protein>
    <submittedName>
        <fullName evidence="10">sn-glycerol 3-phosphate transport system permease protein</fullName>
    </submittedName>
</protein>
<feature type="transmembrane region" description="Helical" evidence="8">
    <location>
        <begin position="7"/>
        <end position="27"/>
    </location>
</feature>
<keyword evidence="6 8" id="KW-1133">Transmembrane helix</keyword>
<dbReference type="Proteomes" id="UP000242642">
    <property type="component" value="Unassembled WGS sequence"/>
</dbReference>
<dbReference type="PANTHER" id="PTHR43744:SF3">
    <property type="entry name" value="LACTOSE TRANSPORT SYSTEM PERMEASE PROTEIN LACG"/>
    <property type="match status" value="1"/>
</dbReference>
<dbReference type="STRING" id="1123402.SAMN02583745_00274"/>
<evidence type="ECO:0000256" key="7">
    <source>
        <dbReference type="ARBA" id="ARBA00023136"/>
    </source>
</evidence>
<feature type="transmembrane region" description="Helical" evidence="8">
    <location>
        <begin position="133"/>
        <end position="154"/>
    </location>
</feature>
<dbReference type="RefSeq" id="WP_093317042.1">
    <property type="nucleotide sequence ID" value="NZ_FOHV01000002.1"/>
</dbReference>
<reference evidence="11" key="1">
    <citation type="submission" date="2016-10" db="EMBL/GenBank/DDBJ databases">
        <authorList>
            <person name="Varghese N."/>
            <person name="Submissions S."/>
        </authorList>
    </citation>
    <scope>NUCLEOTIDE SEQUENCE [LARGE SCALE GENOMIC DNA]</scope>
    <source>
        <strain evidence="11">DSM 18579</strain>
    </source>
</reference>
<keyword evidence="11" id="KW-1185">Reference proteome</keyword>
<dbReference type="CDD" id="cd06261">
    <property type="entry name" value="TM_PBP2"/>
    <property type="match status" value="1"/>
</dbReference>
<dbReference type="OrthoDB" id="9815445at2"/>
<evidence type="ECO:0000256" key="4">
    <source>
        <dbReference type="ARBA" id="ARBA00022519"/>
    </source>
</evidence>
<keyword evidence="2 8" id="KW-0813">Transport</keyword>
<feature type="transmembrane region" description="Helical" evidence="8">
    <location>
        <begin position="100"/>
        <end position="121"/>
    </location>
</feature>
<feature type="transmembrane region" description="Helical" evidence="8">
    <location>
        <begin position="64"/>
        <end position="93"/>
    </location>
</feature>
<evidence type="ECO:0000256" key="3">
    <source>
        <dbReference type="ARBA" id="ARBA00022475"/>
    </source>
</evidence>
<keyword evidence="7 8" id="KW-0472">Membrane</keyword>
<sequence length="270" mass="29865">MNIKKLITMVLVSIVALIWVIPFLWMLSASLQLSHPYLAVLIPNQFPNLDKFVDALSYASWGNLYLNTIIFTLGTLAGQLVTITLAGFVFAYFKFPGKNLIFYAFLVQLLIIPTVLIVPNMSTLQSVGLLDTLFGIMLPYFASAFGTFLMRQAFRSIPKEYIEAALMDGASLMQILRIILVPMVKPSLTAFSIVSISAHWNEYLWPLMVINSPSNQVLTVGFASFSKSAEAGADWGLVAAGALMIAAPLIIIFLLFQKTFIQSFGFSELK</sequence>
<proteinExistence type="inferred from homology"/>